<feature type="region of interest" description="Disordered" evidence="1">
    <location>
        <begin position="1"/>
        <end position="155"/>
    </location>
</feature>
<feature type="compositionally biased region" description="Low complexity" evidence="1">
    <location>
        <begin position="18"/>
        <end position="39"/>
    </location>
</feature>
<dbReference type="Proteomes" id="UP000515123">
    <property type="component" value="Unplaced"/>
</dbReference>
<sequence>MATSKQKEGATTLREKTSSSSTVSSTRRSPSSRSSLPTSPKRRPEKPTVPSRGLTAVTASTAVVKPPSTRRSTERNAPPTTALKERAVLKAPPSSSKAVASHKHLPEKPSASASSKSRTSHTSSVVVRGRSPGAVVKRKEAKNGSLSRTSSDPGLLEFAALSLLGNNKIEESTETTVSISSMEDHLPNELLPNPIDAKAAEDAPPPPPPPPHECNKQQHEQSPLESEGVVHEDGSRSNEEMIKEDNIEIAHNTTLEDPKGGGGDEVGNYEKEKLMLEVKKNIEKNIETKHGGKKEAVKSNDVIEETKSKLLERKKSKVKALVGAFETVMSLHGSEVQTDQTQEKGGGEMD</sequence>
<dbReference type="OrthoDB" id="1939646at2759"/>
<organism evidence="3 4">
    <name type="scientific">Ananas comosus</name>
    <name type="common">Pineapple</name>
    <name type="synonym">Ananas ananas</name>
    <dbReference type="NCBI Taxonomy" id="4615"/>
    <lineage>
        <taxon>Eukaryota</taxon>
        <taxon>Viridiplantae</taxon>
        <taxon>Streptophyta</taxon>
        <taxon>Embryophyta</taxon>
        <taxon>Tracheophyta</taxon>
        <taxon>Spermatophyta</taxon>
        <taxon>Magnoliopsida</taxon>
        <taxon>Liliopsida</taxon>
        <taxon>Poales</taxon>
        <taxon>Bromeliaceae</taxon>
        <taxon>Bromelioideae</taxon>
        <taxon>Ananas</taxon>
    </lineage>
</organism>
<feature type="region of interest" description="Disordered" evidence="1">
    <location>
        <begin position="172"/>
        <end position="267"/>
    </location>
</feature>
<evidence type="ECO:0000259" key="2">
    <source>
        <dbReference type="Pfam" id="PF07839"/>
    </source>
</evidence>
<feature type="compositionally biased region" description="Basic and acidic residues" evidence="1">
    <location>
        <begin position="1"/>
        <end position="17"/>
    </location>
</feature>
<dbReference type="Pfam" id="PF07839">
    <property type="entry name" value="CaM_binding"/>
    <property type="match status" value="1"/>
</dbReference>
<dbReference type="PANTHER" id="PTHR33349:SF20">
    <property type="entry name" value="CHROMO DOMAIN CEC-LIKE PROTEIN"/>
    <property type="match status" value="1"/>
</dbReference>
<feature type="compositionally biased region" description="Low complexity" evidence="1">
    <location>
        <begin position="110"/>
        <end position="131"/>
    </location>
</feature>
<reference evidence="4" key="2">
    <citation type="submission" date="2025-08" db="UniProtKB">
        <authorList>
            <consortium name="RefSeq"/>
        </authorList>
    </citation>
    <scope>IDENTIFICATION</scope>
    <source>
        <tissue evidence="4">Leaf</tissue>
    </source>
</reference>
<feature type="compositionally biased region" description="Pro residues" evidence="1">
    <location>
        <begin position="203"/>
        <end position="212"/>
    </location>
</feature>
<evidence type="ECO:0000313" key="4">
    <source>
        <dbReference type="RefSeq" id="XP_020082172.1"/>
    </source>
</evidence>
<reference evidence="3" key="1">
    <citation type="journal article" date="2015" name="Nat. Genet.">
        <title>The pineapple genome and the evolution of CAM photosynthesis.</title>
        <authorList>
            <person name="Ming R."/>
            <person name="VanBuren R."/>
            <person name="Wai C.M."/>
            <person name="Tang H."/>
            <person name="Schatz M.C."/>
            <person name="Bowers J.E."/>
            <person name="Lyons E."/>
            <person name="Wang M.L."/>
            <person name="Chen J."/>
            <person name="Biggers E."/>
            <person name="Zhang J."/>
            <person name="Huang L."/>
            <person name="Zhang L."/>
            <person name="Miao W."/>
            <person name="Zhang J."/>
            <person name="Ye Z."/>
            <person name="Miao C."/>
            <person name="Lin Z."/>
            <person name="Wang H."/>
            <person name="Zhou H."/>
            <person name="Yim W.C."/>
            <person name="Priest H.D."/>
            <person name="Zheng C."/>
            <person name="Woodhouse M."/>
            <person name="Edger P.P."/>
            <person name="Guyot R."/>
            <person name="Guo H.B."/>
            <person name="Guo H."/>
            <person name="Zheng G."/>
            <person name="Singh R."/>
            <person name="Sharma A."/>
            <person name="Min X."/>
            <person name="Zheng Y."/>
            <person name="Lee H."/>
            <person name="Gurtowski J."/>
            <person name="Sedlazeck F.J."/>
            <person name="Harkess A."/>
            <person name="McKain M.R."/>
            <person name="Liao Z."/>
            <person name="Fang J."/>
            <person name="Liu J."/>
            <person name="Zhang X."/>
            <person name="Zhang Q."/>
            <person name="Hu W."/>
            <person name="Qin Y."/>
            <person name="Wang K."/>
            <person name="Chen L.Y."/>
            <person name="Shirley N."/>
            <person name="Lin Y.R."/>
            <person name="Liu L.Y."/>
            <person name="Hernandez A.G."/>
            <person name="Wright C.L."/>
            <person name="Bulone V."/>
            <person name="Tuskan G.A."/>
            <person name="Heath K."/>
            <person name="Zee F."/>
            <person name="Moore P.H."/>
            <person name="Sunkar R."/>
            <person name="Leebens-Mack J.H."/>
            <person name="Mockler T."/>
            <person name="Bennetzen J.L."/>
            <person name="Freeling M."/>
            <person name="Sankoff D."/>
            <person name="Paterson A.H."/>
            <person name="Zhu X."/>
            <person name="Yang X."/>
            <person name="Smith J.A."/>
            <person name="Cushman J.C."/>
            <person name="Paull R.E."/>
            <person name="Yu Q."/>
        </authorList>
    </citation>
    <scope>NUCLEOTIDE SEQUENCE [LARGE SCALE GENOMIC DNA]</scope>
    <source>
        <strain evidence="3">cv. F153</strain>
    </source>
</reference>
<accession>A0A6P5EFX5</accession>
<dbReference type="RefSeq" id="XP_020082172.1">
    <property type="nucleotide sequence ID" value="XM_020226583.1"/>
</dbReference>
<feature type="compositionally biased region" description="Low complexity" evidence="1">
    <location>
        <begin position="90"/>
        <end position="99"/>
    </location>
</feature>
<dbReference type="InterPro" id="IPR012417">
    <property type="entry name" value="CaM-bd_dom_pln"/>
</dbReference>
<dbReference type="PANTHER" id="PTHR33349">
    <property type="entry name" value="EMB|CAB62594.1"/>
    <property type="match status" value="1"/>
</dbReference>
<name>A0A6P5EFX5_ANACO</name>
<feature type="compositionally biased region" description="Basic and acidic residues" evidence="1">
    <location>
        <begin position="228"/>
        <end position="259"/>
    </location>
</feature>
<evidence type="ECO:0000256" key="1">
    <source>
        <dbReference type="SAM" id="MobiDB-lite"/>
    </source>
</evidence>
<keyword evidence="3" id="KW-1185">Reference proteome</keyword>
<dbReference type="GO" id="GO:0005516">
    <property type="term" value="F:calmodulin binding"/>
    <property type="evidence" value="ECO:0007669"/>
    <property type="project" value="InterPro"/>
</dbReference>
<proteinExistence type="predicted"/>
<gene>
    <name evidence="4" type="primary">LOC109705805</name>
</gene>
<dbReference type="GeneID" id="109705805"/>
<evidence type="ECO:0000313" key="3">
    <source>
        <dbReference type="Proteomes" id="UP000515123"/>
    </source>
</evidence>
<dbReference type="AlphaFoldDB" id="A0A6P5EFX5"/>
<protein>
    <submittedName>
        <fullName evidence="4">Verprolin-like</fullName>
    </submittedName>
</protein>
<feature type="domain" description="Calmodulin-binding" evidence="2">
    <location>
        <begin position="268"/>
        <end position="330"/>
    </location>
</feature>